<dbReference type="InterPro" id="IPR036390">
    <property type="entry name" value="WH_DNA-bd_sf"/>
</dbReference>
<dbReference type="EMBL" id="JACSQQ010000011">
    <property type="protein sequence ID" value="MBD7950356.1"/>
    <property type="molecule type" value="Genomic_DNA"/>
</dbReference>
<feature type="domain" description="Fido" evidence="2">
    <location>
        <begin position="132"/>
        <end position="280"/>
    </location>
</feature>
<dbReference type="InterPro" id="IPR003812">
    <property type="entry name" value="Fido"/>
</dbReference>
<reference evidence="3 4" key="1">
    <citation type="submission" date="2020-08" db="EMBL/GenBank/DDBJ databases">
        <title>A Genomic Blueprint of the Chicken Gut Microbiome.</title>
        <authorList>
            <person name="Gilroy R."/>
            <person name="Ravi A."/>
            <person name="Getino M."/>
            <person name="Pursley I."/>
            <person name="Horton D.L."/>
            <person name="Alikhan N.-F."/>
            <person name="Baker D."/>
            <person name="Gharbi K."/>
            <person name="Hall N."/>
            <person name="Watson M."/>
            <person name="Adriaenssens E.M."/>
            <person name="Foster-Nyarko E."/>
            <person name="Jarju S."/>
            <person name="Secka A."/>
            <person name="Antonio M."/>
            <person name="Oren A."/>
            <person name="Chaudhuri R."/>
            <person name="La Ragione R.M."/>
            <person name="Hildebrand F."/>
            <person name="Pallen M.J."/>
        </authorList>
    </citation>
    <scope>NUCLEOTIDE SEQUENCE [LARGE SCALE GENOMIC DNA]</scope>
    <source>
        <strain evidence="3 4">Sa4CUA1</strain>
    </source>
</reference>
<dbReference type="Proteomes" id="UP000641803">
    <property type="component" value="Unassembled WGS sequence"/>
</dbReference>
<dbReference type="Gene3D" id="1.10.3290.10">
    <property type="entry name" value="Fido-like domain"/>
    <property type="match status" value="1"/>
</dbReference>
<sequence length="416" mass="45183">MRWPSLAAEQLEWLSVRESTTGRRPARRYTASIVPPIAELPVVLPAPLSAEVEDASREITRFDTEMGSELAPVTAVLLRSESAASSKIERLTASARQIAMAELGAARFGSNAPVIVANTRAMRAALALAHQPDQDTVLHMHHALMEHDDPEQAGRWRTEQVWIGGVDHSPAGADFVPPHHERVPGAIDDLIAFIKRDDVPPLAHAAIAHAQFETIHPFTDGNGRTGRALVQAMMHSSGLTRNVTMPLSAGLLADVGSYYAALDTYRQGHPEDLISQFVHASARAVDNGRRLVQEVRSIRAEWDSRITARRGARTYEVADLLTRQPIINAQVLKEVLGIGPTNVRRHMDPLTQAGIVTETRVHRKGVVWSALQILGALDDFAERAGKRRPGYGKAAPLPSAPEDSGSPDGSANRQGS</sequence>
<dbReference type="SUPFAM" id="SSF46785">
    <property type="entry name" value="Winged helix' DNA-binding domain"/>
    <property type="match status" value="1"/>
</dbReference>
<evidence type="ECO:0000313" key="4">
    <source>
        <dbReference type="Proteomes" id="UP000641803"/>
    </source>
</evidence>
<organism evidence="3 4">
    <name type="scientific">Oerskovia rustica</name>
    <dbReference type="NCBI Taxonomy" id="2762237"/>
    <lineage>
        <taxon>Bacteria</taxon>
        <taxon>Bacillati</taxon>
        <taxon>Actinomycetota</taxon>
        <taxon>Actinomycetes</taxon>
        <taxon>Micrococcales</taxon>
        <taxon>Cellulomonadaceae</taxon>
        <taxon>Oerskovia</taxon>
    </lineage>
</organism>
<dbReference type="InterPro" id="IPR036597">
    <property type="entry name" value="Fido-like_dom_sf"/>
</dbReference>
<evidence type="ECO:0000259" key="2">
    <source>
        <dbReference type="PROSITE" id="PS51459"/>
    </source>
</evidence>
<dbReference type="Pfam" id="PF02661">
    <property type="entry name" value="Fic"/>
    <property type="match status" value="1"/>
</dbReference>
<gene>
    <name evidence="3" type="ORF">H9652_08040</name>
</gene>
<protein>
    <submittedName>
        <fullName evidence="3">Fic family protein</fullName>
    </submittedName>
</protein>
<name>A0ABR8RRF1_9CELL</name>
<dbReference type="PANTHER" id="PTHR13504">
    <property type="entry name" value="FIDO DOMAIN-CONTAINING PROTEIN DDB_G0283145"/>
    <property type="match status" value="1"/>
</dbReference>
<feature type="compositionally biased region" description="Polar residues" evidence="1">
    <location>
        <begin position="407"/>
        <end position="416"/>
    </location>
</feature>
<dbReference type="PROSITE" id="PS51459">
    <property type="entry name" value="FIDO"/>
    <property type="match status" value="1"/>
</dbReference>
<keyword evidence="4" id="KW-1185">Reference proteome</keyword>
<proteinExistence type="predicted"/>
<dbReference type="InterPro" id="IPR040198">
    <property type="entry name" value="Fido_containing"/>
</dbReference>
<dbReference type="SUPFAM" id="SSF140931">
    <property type="entry name" value="Fic-like"/>
    <property type="match status" value="1"/>
</dbReference>
<dbReference type="PANTHER" id="PTHR13504:SF38">
    <property type="entry name" value="FIDO DOMAIN-CONTAINING PROTEIN"/>
    <property type="match status" value="1"/>
</dbReference>
<evidence type="ECO:0000256" key="1">
    <source>
        <dbReference type="SAM" id="MobiDB-lite"/>
    </source>
</evidence>
<accession>A0ABR8RRF1</accession>
<comment type="caution">
    <text evidence="3">The sequence shown here is derived from an EMBL/GenBank/DDBJ whole genome shotgun (WGS) entry which is preliminary data.</text>
</comment>
<evidence type="ECO:0000313" key="3">
    <source>
        <dbReference type="EMBL" id="MBD7950356.1"/>
    </source>
</evidence>
<feature type="region of interest" description="Disordered" evidence="1">
    <location>
        <begin position="387"/>
        <end position="416"/>
    </location>
</feature>